<keyword evidence="2" id="KW-1185">Reference proteome</keyword>
<evidence type="ECO:0000313" key="2">
    <source>
        <dbReference type="Proteomes" id="UP001183817"/>
    </source>
</evidence>
<evidence type="ECO:0000313" key="1">
    <source>
        <dbReference type="EMBL" id="MDR7359498.1"/>
    </source>
</evidence>
<organism evidence="1 2">
    <name type="scientific">Paeniglutamicibacter sulfureus</name>
    <dbReference type="NCBI Taxonomy" id="43666"/>
    <lineage>
        <taxon>Bacteria</taxon>
        <taxon>Bacillati</taxon>
        <taxon>Actinomycetota</taxon>
        <taxon>Actinomycetes</taxon>
        <taxon>Micrococcales</taxon>
        <taxon>Micrococcaceae</taxon>
        <taxon>Paeniglutamicibacter</taxon>
    </lineage>
</organism>
<sequence length="146" mass="15095">MPRHAPSPAILPCKAINDHCPTFSEGTTETALEVGADDSVTYTAPDGGTYKFVPTTGGGWTRPAGLNSTITTFSATAVTLRFNDSGETNFYQNVGEVFRLAHAGHHYRATLVGAQVPGTAVSVEPALAAPVIVGKFPAEGSTCEGA</sequence>
<proteinExistence type="predicted"/>
<reference evidence="1 2" key="1">
    <citation type="submission" date="2023-07" db="EMBL/GenBank/DDBJ databases">
        <title>Sequencing the genomes of 1000 actinobacteria strains.</title>
        <authorList>
            <person name="Klenk H.-P."/>
        </authorList>
    </citation>
    <scope>NUCLEOTIDE SEQUENCE [LARGE SCALE GENOMIC DNA]</scope>
    <source>
        <strain evidence="1 2">DSM 20167</strain>
    </source>
</reference>
<protein>
    <submittedName>
        <fullName evidence="1">Uncharacterized protein</fullName>
    </submittedName>
</protein>
<dbReference type="Proteomes" id="UP001183817">
    <property type="component" value="Unassembled WGS sequence"/>
</dbReference>
<dbReference type="EMBL" id="JAVDYI010000001">
    <property type="protein sequence ID" value="MDR7359498.1"/>
    <property type="molecule type" value="Genomic_DNA"/>
</dbReference>
<name>A0ABU2BLH8_9MICC</name>
<gene>
    <name evidence="1" type="ORF">J2S64_003189</name>
</gene>
<comment type="caution">
    <text evidence="1">The sequence shown here is derived from an EMBL/GenBank/DDBJ whole genome shotgun (WGS) entry which is preliminary data.</text>
</comment>
<accession>A0ABU2BLH8</accession>
<dbReference type="RefSeq" id="WP_302264804.1">
    <property type="nucleotide sequence ID" value="NZ_BAAAWO010000001.1"/>
</dbReference>